<evidence type="ECO:0000313" key="12">
    <source>
        <dbReference type="Proteomes" id="UP000009022"/>
    </source>
</evidence>
<gene>
    <name evidence="11" type="ORF">TRIADDRAFT_53808</name>
</gene>
<feature type="region of interest" description="Disordered" evidence="8">
    <location>
        <begin position="276"/>
        <end position="314"/>
    </location>
</feature>
<sequence>MAAEMEWRRNRQGDLNSQSWHPFEINSKVYLIKSYFSEEDYEVCLYDPNYGLWSERLDQMDIRKRCKVLNPNVEAPLHQILKHISKSIEIQKPDINYSLEFQDNQEGDQMVMFSFSTLLAGLPFNWTFHCELAHLQELDLHLIQPLWMMISELLRRQEELKKIIVNKDREIDDYKSTGARCSRKQLETSKFDEKSFTNEMITSKDFEDQIRTGTSKFVATKVSELYKQLMIKKTWLQVRDSYNFDQAFENSLYDMSGTQRESAAVTGGAGSWLNKLPPSLMPNESISPEKKSPIKKQKATISPQVTPQKEENAELKRRLELEQKLAKNAEKVAAKKKKKLKF</sequence>
<dbReference type="CTD" id="6750826"/>
<proteinExistence type="inferred from homology"/>
<dbReference type="KEGG" id="tad:TRIADDRAFT_53808"/>
<dbReference type="GeneID" id="6750826"/>
<dbReference type="Pfam" id="PF21928">
    <property type="entry name" value="XLF_CC"/>
    <property type="match status" value="1"/>
</dbReference>
<dbReference type="InterPro" id="IPR053829">
    <property type="entry name" value="XLF-like_CC"/>
</dbReference>
<evidence type="ECO:0000256" key="4">
    <source>
        <dbReference type="ARBA" id="ARBA00023204"/>
    </source>
</evidence>
<dbReference type="PhylomeDB" id="B3RQ81"/>
<dbReference type="eggNOG" id="ENOG502QWAX">
    <property type="taxonomic scope" value="Eukaryota"/>
</dbReference>
<dbReference type="Gene3D" id="1.10.287.450">
    <property type="entry name" value="Helix hairpin bin"/>
    <property type="match status" value="1"/>
</dbReference>
<dbReference type="InParanoid" id="B3RQ81"/>
<evidence type="ECO:0000256" key="1">
    <source>
        <dbReference type="ARBA" id="ARBA00004123"/>
    </source>
</evidence>
<keyword evidence="5" id="KW-0539">Nucleus</keyword>
<dbReference type="RefSeq" id="XP_002110140.1">
    <property type="nucleotide sequence ID" value="XM_002110104.1"/>
</dbReference>
<dbReference type="EMBL" id="DS985242">
    <property type="protein sequence ID" value="EDV28306.1"/>
    <property type="molecule type" value="Genomic_DNA"/>
</dbReference>
<evidence type="ECO:0000313" key="11">
    <source>
        <dbReference type="EMBL" id="EDV28306.1"/>
    </source>
</evidence>
<dbReference type="AlphaFoldDB" id="B3RQ81"/>
<feature type="domain" description="XLF-like N-terminal" evidence="9">
    <location>
        <begin position="19"/>
        <end position="131"/>
    </location>
</feature>
<keyword evidence="3" id="KW-0238">DNA-binding</keyword>
<evidence type="ECO:0000259" key="10">
    <source>
        <dbReference type="Pfam" id="PF21928"/>
    </source>
</evidence>
<organism evidence="11 12">
    <name type="scientific">Trichoplax adhaerens</name>
    <name type="common">Trichoplax reptans</name>
    <dbReference type="NCBI Taxonomy" id="10228"/>
    <lineage>
        <taxon>Eukaryota</taxon>
        <taxon>Metazoa</taxon>
        <taxon>Placozoa</taxon>
        <taxon>Uniplacotomia</taxon>
        <taxon>Trichoplacea</taxon>
        <taxon>Trichoplacidae</taxon>
        <taxon>Trichoplax</taxon>
    </lineage>
</organism>
<comment type="similarity">
    <text evidence="6">Belongs to the XRCC4-XLF family. XLF subfamily.</text>
</comment>
<comment type="subcellular location">
    <subcellularLocation>
        <location evidence="1">Nucleus</location>
    </subcellularLocation>
</comment>
<dbReference type="Pfam" id="PF09302">
    <property type="entry name" value="XLF"/>
    <property type="match status" value="1"/>
</dbReference>
<feature type="domain" description="XLF-like coiled-coil region" evidence="10">
    <location>
        <begin position="137"/>
        <end position="182"/>
    </location>
</feature>
<keyword evidence="2" id="KW-0227">DNA damage</keyword>
<protein>
    <recommendedName>
        <fullName evidence="7">Non-homologous end-joining factor 1</fullName>
    </recommendedName>
</protein>
<dbReference type="InterPro" id="IPR015381">
    <property type="entry name" value="XLF-like_N"/>
</dbReference>
<dbReference type="FunFam" id="2.170.210.10:FF:000001">
    <property type="entry name" value="Non-homologous end-joining factor 1"/>
    <property type="match status" value="1"/>
</dbReference>
<dbReference type="GO" id="GO:0045027">
    <property type="term" value="F:DNA end binding"/>
    <property type="evidence" value="ECO:0000318"/>
    <property type="project" value="GO_Central"/>
</dbReference>
<reference evidence="11 12" key="1">
    <citation type="journal article" date="2008" name="Nature">
        <title>The Trichoplax genome and the nature of placozoans.</title>
        <authorList>
            <person name="Srivastava M."/>
            <person name="Begovic E."/>
            <person name="Chapman J."/>
            <person name="Putnam N.H."/>
            <person name="Hellsten U."/>
            <person name="Kawashima T."/>
            <person name="Kuo A."/>
            <person name="Mitros T."/>
            <person name="Salamov A."/>
            <person name="Carpenter M.L."/>
            <person name="Signorovitch A.Y."/>
            <person name="Moreno M.A."/>
            <person name="Kamm K."/>
            <person name="Grimwood J."/>
            <person name="Schmutz J."/>
            <person name="Shapiro H."/>
            <person name="Grigoriev I.V."/>
            <person name="Buss L.W."/>
            <person name="Schierwater B."/>
            <person name="Dellaporta S.L."/>
            <person name="Rokhsar D.S."/>
        </authorList>
    </citation>
    <scope>NUCLEOTIDE SEQUENCE [LARGE SCALE GENOMIC DNA]</scope>
    <source>
        <strain evidence="11 12">Grell-BS-1999</strain>
    </source>
</reference>
<evidence type="ECO:0000256" key="3">
    <source>
        <dbReference type="ARBA" id="ARBA00023125"/>
    </source>
</evidence>
<dbReference type="Gene3D" id="2.170.210.10">
    <property type="entry name" value="DNA double-strand break repair and VJ recombination XRCC4, N-terminal"/>
    <property type="match status" value="1"/>
</dbReference>
<dbReference type="CDD" id="cd22285">
    <property type="entry name" value="HD_XLF_N"/>
    <property type="match status" value="1"/>
</dbReference>
<dbReference type="InterPro" id="IPR052287">
    <property type="entry name" value="NHEJ_factor"/>
</dbReference>
<dbReference type="PANTHER" id="PTHR32235:SF1">
    <property type="entry name" value="NON-HOMOLOGOUS END-JOINING FACTOR 1"/>
    <property type="match status" value="1"/>
</dbReference>
<dbReference type="HOGENOM" id="CLU_812166_0_0_1"/>
<keyword evidence="4" id="KW-0234">DNA repair</keyword>
<dbReference type="InterPro" id="IPR038051">
    <property type="entry name" value="XRCC4-like_N_sf"/>
</dbReference>
<dbReference type="PANTHER" id="PTHR32235">
    <property type="entry name" value="NON-HOMOLOGOUS END-JOINING FACTOR 1"/>
    <property type="match status" value="1"/>
</dbReference>
<evidence type="ECO:0000259" key="9">
    <source>
        <dbReference type="Pfam" id="PF09302"/>
    </source>
</evidence>
<dbReference type="OMA" id="SAELEWR"/>
<evidence type="ECO:0000256" key="7">
    <source>
        <dbReference type="ARBA" id="ARBA00044529"/>
    </source>
</evidence>
<evidence type="ECO:0000256" key="2">
    <source>
        <dbReference type="ARBA" id="ARBA00022763"/>
    </source>
</evidence>
<evidence type="ECO:0000256" key="6">
    <source>
        <dbReference type="ARBA" id="ARBA00025747"/>
    </source>
</evidence>
<keyword evidence="12" id="KW-1185">Reference proteome</keyword>
<evidence type="ECO:0000256" key="8">
    <source>
        <dbReference type="SAM" id="MobiDB-lite"/>
    </source>
</evidence>
<dbReference type="GO" id="GO:0006303">
    <property type="term" value="P:double-strand break repair via nonhomologous end joining"/>
    <property type="evidence" value="ECO:0000318"/>
    <property type="project" value="GO_Central"/>
</dbReference>
<dbReference type="Proteomes" id="UP000009022">
    <property type="component" value="Unassembled WGS sequence"/>
</dbReference>
<dbReference type="STRING" id="10228.B3RQ81"/>
<dbReference type="GO" id="GO:0032807">
    <property type="term" value="C:DNA ligase IV complex"/>
    <property type="evidence" value="ECO:0000318"/>
    <property type="project" value="GO_Central"/>
</dbReference>
<name>B3RQ81_TRIAD</name>
<evidence type="ECO:0000256" key="5">
    <source>
        <dbReference type="ARBA" id="ARBA00023242"/>
    </source>
</evidence>
<accession>B3RQ81</accession>
<dbReference type="OrthoDB" id="2155935at2759"/>
<dbReference type="FunCoup" id="B3RQ81">
    <property type="interactions" value="121"/>
</dbReference>